<protein>
    <recommendedName>
        <fullName evidence="3">Nudix hydrolase domain-containing protein</fullName>
    </recommendedName>
</protein>
<dbReference type="Proteomes" id="UP000228952">
    <property type="component" value="Unassembled WGS sequence"/>
</dbReference>
<dbReference type="InterPro" id="IPR015797">
    <property type="entry name" value="NUDIX_hydrolase-like_dom_sf"/>
</dbReference>
<evidence type="ECO:0008006" key="3">
    <source>
        <dbReference type="Google" id="ProtNLM"/>
    </source>
</evidence>
<sequence length="215" mass="24784">MTHVIASTRHEPRIKGRSSEVKIELEHYSVGAIPVRVTEAGKWEVLAHYFERTPPYPILSEEPMVLERVYKLMTETPEAGEDRLTTLNRGLMEEFGVKGKPLSVTPCKIQVVRPWYDFRKKKQIVARKTTDFFVVGSVENCAGRQMGELEGQSELRWVEINELIKYMEDQGRRYPELPDVNEAAPLGWALTELEDEGYFQRIADTLSTGRKRKTK</sequence>
<evidence type="ECO:0000313" key="2">
    <source>
        <dbReference type="Proteomes" id="UP000228952"/>
    </source>
</evidence>
<evidence type="ECO:0000313" key="1">
    <source>
        <dbReference type="EMBL" id="PJA12742.1"/>
    </source>
</evidence>
<dbReference type="SUPFAM" id="SSF55811">
    <property type="entry name" value="Nudix"/>
    <property type="match status" value="1"/>
</dbReference>
<organism evidence="1 2">
    <name type="scientific">Candidatus Dojkabacteria bacterium CG_4_10_14_0_2_um_filter_Dojkabacteria_WS6_41_15</name>
    <dbReference type="NCBI Taxonomy" id="2014249"/>
    <lineage>
        <taxon>Bacteria</taxon>
        <taxon>Candidatus Dojkabacteria</taxon>
    </lineage>
</organism>
<dbReference type="Gene3D" id="3.90.79.10">
    <property type="entry name" value="Nucleoside Triphosphate Pyrophosphohydrolase"/>
    <property type="match status" value="1"/>
</dbReference>
<gene>
    <name evidence="1" type="ORF">COX64_04155</name>
</gene>
<dbReference type="EMBL" id="PFQB01000104">
    <property type="protein sequence ID" value="PJA12742.1"/>
    <property type="molecule type" value="Genomic_DNA"/>
</dbReference>
<proteinExistence type="predicted"/>
<name>A0A2M7W111_9BACT</name>
<reference evidence="2" key="1">
    <citation type="submission" date="2017-09" db="EMBL/GenBank/DDBJ databases">
        <title>Depth-based differentiation of microbial function through sediment-hosted aquifers and enrichment of novel symbionts in the deep terrestrial subsurface.</title>
        <authorList>
            <person name="Probst A.J."/>
            <person name="Ladd B."/>
            <person name="Jarett J.K."/>
            <person name="Geller-Mcgrath D.E."/>
            <person name="Sieber C.M.K."/>
            <person name="Emerson J.B."/>
            <person name="Anantharaman K."/>
            <person name="Thomas B.C."/>
            <person name="Malmstrom R."/>
            <person name="Stieglmeier M."/>
            <person name="Klingl A."/>
            <person name="Woyke T."/>
            <person name="Ryan C.M."/>
            <person name="Banfield J.F."/>
        </authorList>
    </citation>
    <scope>NUCLEOTIDE SEQUENCE [LARGE SCALE GENOMIC DNA]</scope>
</reference>
<dbReference type="AlphaFoldDB" id="A0A2M7W111"/>
<comment type="caution">
    <text evidence="1">The sequence shown here is derived from an EMBL/GenBank/DDBJ whole genome shotgun (WGS) entry which is preliminary data.</text>
</comment>
<accession>A0A2M7W111</accession>